<evidence type="ECO:0008006" key="4">
    <source>
        <dbReference type="Google" id="ProtNLM"/>
    </source>
</evidence>
<proteinExistence type="predicted"/>
<keyword evidence="1" id="KW-1133">Transmembrane helix</keyword>
<reference evidence="2 3" key="1">
    <citation type="submission" date="2024-09" db="EMBL/GenBank/DDBJ databases">
        <authorList>
            <person name="Sun Q."/>
            <person name="Mori K."/>
        </authorList>
    </citation>
    <scope>NUCLEOTIDE SEQUENCE [LARGE SCALE GENOMIC DNA]</scope>
    <source>
        <strain evidence="2 3">TBRC 5777</strain>
    </source>
</reference>
<keyword evidence="3" id="KW-1185">Reference proteome</keyword>
<evidence type="ECO:0000256" key="1">
    <source>
        <dbReference type="SAM" id="Phobius"/>
    </source>
</evidence>
<evidence type="ECO:0000313" key="3">
    <source>
        <dbReference type="Proteomes" id="UP001589865"/>
    </source>
</evidence>
<dbReference type="Proteomes" id="UP001589865">
    <property type="component" value="Unassembled WGS sequence"/>
</dbReference>
<accession>A0ABV6JY39</accession>
<comment type="caution">
    <text evidence="2">The sequence shown here is derived from an EMBL/GenBank/DDBJ whole genome shotgun (WGS) entry which is preliminary data.</text>
</comment>
<dbReference type="RefSeq" id="WP_377046405.1">
    <property type="nucleotide sequence ID" value="NZ_JBHLUN010000016.1"/>
</dbReference>
<evidence type="ECO:0000313" key="2">
    <source>
        <dbReference type="EMBL" id="MFC0410649.1"/>
    </source>
</evidence>
<feature type="transmembrane region" description="Helical" evidence="1">
    <location>
        <begin position="22"/>
        <end position="42"/>
    </location>
</feature>
<keyword evidence="1" id="KW-0812">Transmembrane</keyword>
<name>A0ABV6JY39_9PROT</name>
<gene>
    <name evidence="2" type="ORF">ACFFGY_20560</name>
</gene>
<keyword evidence="1" id="KW-0472">Membrane</keyword>
<protein>
    <recommendedName>
        <fullName evidence="4">Amino acid ABC transporter permease</fullName>
    </recommendedName>
</protein>
<dbReference type="EMBL" id="JBHLUN010000016">
    <property type="protein sequence ID" value="MFC0410649.1"/>
    <property type="molecule type" value="Genomic_DNA"/>
</dbReference>
<sequence length="63" mass="7112">MPPDPQPGGDRPRARPRARPDYFGMGVLAAVVLVMLLLWWVFPWIQRIVSYQDCIATGRITGC</sequence>
<organism evidence="2 3">
    <name type="scientific">Roseomonas elaeocarpi</name>
    <dbReference type="NCBI Taxonomy" id="907779"/>
    <lineage>
        <taxon>Bacteria</taxon>
        <taxon>Pseudomonadati</taxon>
        <taxon>Pseudomonadota</taxon>
        <taxon>Alphaproteobacteria</taxon>
        <taxon>Acetobacterales</taxon>
        <taxon>Roseomonadaceae</taxon>
        <taxon>Roseomonas</taxon>
    </lineage>
</organism>